<keyword evidence="2" id="KW-1185">Reference proteome</keyword>
<protein>
    <submittedName>
        <fullName evidence="1">Uncharacterized protein</fullName>
    </submittedName>
</protein>
<name>A0ABX8QX06_9ACTN</name>
<proteinExistence type="predicted"/>
<evidence type="ECO:0000313" key="1">
    <source>
        <dbReference type="EMBL" id="QXJ23380.1"/>
    </source>
</evidence>
<evidence type="ECO:0000313" key="2">
    <source>
        <dbReference type="Proteomes" id="UP001049518"/>
    </source>
</evidence>
<organism evidence="1 2">
    <name type="scientific">Actinomadura graeca</name>
    <dbReference type="NCBI Taxonomy" id="2750812"/>
    <lineage>
        <taxon>Bacteria</taxon>
        <taxon>Bacillati</taxon>
        <taxon>Actinomycetota</taxon>
        <taxon>Actinomycetes</taxon>
        <taxon>Streptosporangiales</taxon>
        <taxon>Thermomonosporaceae</taxon>
        <taxon>Actinomadura</taxon>
    </lineage>
</organism>
<reference evidence="1" key="1">
    <citation type="submission" date="2020-07" db="EMBL/GenBank/DDBJ databases">
        <authorList>
            <person name="Tarantini F.S."/>
            <person name="Hong K.W."/>
            <person name="Chan K.G."/>
        </authorList>
    </citation>
    <scope>NUCLEOTIDE SEQUENCE</scope>
    <source>
        <strain evidence="1">32-07</strain>
    </source>
</reference>
<accession>A0ABX8QX06</accession>
<sequence length="64" mass="7120">MATCPLDLDEAALELILTTHWMVTTGRRLYERPVLHQLGAEELIDFWADDRLVAPVPASSGGTR</sequence>
<gene>
    <name evidence="1" type="ORF">AGRA3207_004524</name>
</gene>
<dbReference type="Proteomes" id="UP001049518">
    <property type="component" value="Chromosome"/>
</dbReference>
<dbReference type="RefSeq" id="WP_231329065.1">
    <property type="nucleotide sequence ID" value="NZ_CP059572.1"/>
</dbReference>
<dbReference type="EMBL" id="CP059572">
    <property type="protein sequence ID" value="QXJ23380.1"/>
    <property type="molecule type" value="Genomic_DNA"/>
</dbReference>